<accession>A0ABT1QZR8</accession>
<dbReference type="SUPFAM" id="SSF46767">
    <property type="entry name" value="Methylated DNA-protein cysteine methyltransferase, C-terminal domain"/>
    <property type="match status" value="1"/>
</dbReference>
<evidence type="ECO:0000256" key="2">
    <source>
        <dbReference type="ARBA" id="ARBA00022603"/>
    </source>
</evidence>
<sequence length="184" mass="19898">MNLMIANKALRAAPRVKTADILSFAVADCTLGKVLLAQSNKGVCAILIGDSTEDLMADLARRFPQATLVPGEAAVKEAMEAALRFIAEPAVGLPLALDMRGTPFQRRVWERLRTIPVGRTVSYRELAGWISPLASPRAVGAACAANPIALAIPCHRVLRANGELAGYRWGIERKRELLRKEAMA</sequence>
<comment type="caution">
    <text evidence="8">The sequence shown here is derived from an EMBL/GenBank/DDBJ whole genome shotgun (WGS) entry which is preliminary data.</text>
</comment>
<comment type="catalytic activity">
    <reaction evidence="1">
        <text>a 4-O-methyl-thymidine in DNA + L-cysteinyl-[protein] = a thymidine in DNA + S-methyl-L-cysteinyl-[protein]</text>
        <dbReference type="Rhea" id="RHEA:53428"/>
        <dbReference type="Rhea" id="RHEA-COMP:10131"/>
        <dbReference type="Rhea" id="RHEA-COMP:10132"/>
        <dbReference type="Rhea" id="RHEA-COMP:13555"/>
        <dbReference type="Rhea" id="RHEA-COMP:13556"/>
        <dbReference type="ChEBI" id="CHEBI:29950"/>
        <dbReference type="ChEBI" id="CHEBI:82612"/>
        <dbReference type="ChEBI" id="CHEBI:137386"/>
        <dbReference type="ChEBI" id="CHEBI:137387"/>
        <dbReference type="EC" id="2.1.1.63"/>
    </reaction>
</comment>
<dbReference type="EC" id="2.1.1.63" evidence="8"/>
<dbReference type="PANTHER" id="PTHR10815:SF14">
    <property type="entry name" value="BIFUNCTIONAL TRANSCRIPTIONAL ACTIVATOR_DNA REPAIR ENZYME ADA"/>
    <property type="match status" value="1"/>
</dbReference>
<organism evidence="8 9">
    <name type="scientific">Shinella lacus</name>
    <dbReference type="NCBI Taxonomy" id="2654216"/>
    <lineage>
        <taxon>Bacteria</taxon>
        <taxon>Pseudomonadati</taxon>
        <taxon>Pseudomonadota</taxon>
        <taxon>Alphaproteobacteria</taxon>
        <taxon>Hyphomicrobiales</taxon>
        <taxon>Rhizobiaceae</taxon>
        <taxon>Shinella</taxon>
    </lineage>
</organism>
<dbReference type="GO" id="GO:0003908">
    <property type="term" value="F:methylated-DNA-[protein]-cysteine S-methyltransferase activity"/>
    <property type="evidence" value="ECO:0007669"/>
    <property type="project" value="UniProtKB-EC"/>
</dbReference>
<comment type="catalytic activity">
    <reaction evidence="6">
        <text>a 6-O-methyl-2'-deoxyguanosine in DNA + L-cysteinyl-[protein] = S-methyl-L-cysteinyl-[protein] + a 2'-deoxyguanosine in DNA</text>
        <dbReference type="Rhea" id="RHEA:24000"/>
        <dbReference type="Rhea" id="RHEA-COMP:10131"/>
        <dbReference type="Rhea" id="RHEA-COMP:10132"/>
        <dbReference type="Rhea" id="RHEA-COMP:11367"/>
        <dbReference type="Rhea" id="RHEA-COMP:11368"/>
        <dbReference type="ChEBI" id="CHEBI:29950"/>
        <dbReference type="ChEBI" id="CHEBI:82612"/>
        <dbReference type="ChEBI" id="CHEBI:85445"/>
        <dbReference type="ChEBI" id="CHEBI:85448"/>
        <dbReference type="EC" id="2.1.1.63"/>
    </reaction>
</comment>
<keyword evidence="5" id="KW-0234">DNA repair</keyword>
<evidence type="ECO:0000313" key="8">
    <source>
        <dbReference type="EMBL" id="MCQ4628411.1"/>
    </source>
</evidence>
<gene>
    <name evidence="8" type="ORF">GB927_000105</name>
</gene>
<evidence type="ECO:0000256" key="5">
    <source>
        <dbReference type="ARBA" id="ARBA00023204"/>
    </source>
</evidence>
<dbReference type="PROSITE" id="PS00374">
    <property type="entry name" value="MGMT"/>
    <property type="match status" value="1"/>
</dbReference>
<evidence type="ECO:0000256" key="3">
    <source>
        <dbReference type="ARBA" id="ARBA00022679"/>
    </source>
</evidence>
<protein>
    <submittedName>
        <fullName evidence="8">Methylated-DNA--[protein]-cysteine S-methyltransferase</fullName>
        <ecNumber evidence="8">2.1.1.63</ecNumber>
    </submittedName>
</protein>
<dbReference type="InterPro" id="IPR014048">
    <property type="entry name" value="MethylDNA_cys_MeTrfase_DNA-bd"/>
</dbReference>
<keyword evidence="4" id="KW-0227">DNA damage</keyword>
<keyword evidence="2 8" id="KW-0489">Methyltransferase</keyword>
<dbReference type="Pfam" id="PF01035">
    <property type="entry name" value="DNA_binding_1"/>
    <property type="match status" value="1"/>
</dbReference>
<proteinExistence type="predicted"/>
<evidence type="ECO:0000256" key="6">
    <source>
        <dbReference type="ARBA" id="ARBA00049348"/>
    </source>
</evidence>
<dbReference type="CDD" id="cd06445">
    <property type="entry name" value="ATase"/>
    <property type="match status" value="1"/>
</dbReference>
<dbReference type="GO" id="GO:0032259">
    <property type="term" value="P:methylation"/>
    <property type="evidence" value="ECO:0007669"/>
    <property type="project" value="UniProtKB-KW"/>
</dbReference>
<dbReference type="NCBIfam" id="TIGR00589">
    <property type="entry name" value="ogt"/>
    <property type="match status" value="1"/>
</dbReference>
<dbReference type="InterPro" id="IPR001497">
    <property type="entry name" value="MethylDNA_cys_MeTrfase_AS"/>
</dbReference>
<name>A0ABT1QZR8_9HYPH</name>
<dbReference type="Gene3D" id="3.30.160.70">
    <property type="entry name" value="Methylated DNA-protein cysteine methyltransferase domain"/>
    <property type="match status" value="1"/>
</dbReference>
<dbReference type="InterPro" id="IPR036388">
    <property type="entry name" value="WH-like_DNA-bd_sf"/>
</dbReference>
<dbReference type="Proteomes" id="UP000996601">
    <property type="component" value="Unassembled WGS sequence"/>
</dbReference>
<evidence type="ECO:0000259" key="7">
    <source>
        <dbReference type="Pfam" id="PF01035"/>
    </source>
</evidence>
<keyword evidence="9" id="KW-1185">Reference proteome</keyword>
<dbReference type="SUPFAM" id="SSF53155">
    <property type="entry name" value="Methylated DNA-protein cysteine methyltransferase domain"/>
    <property type="match status" value="1"/>
</dbReference>
<evidence type="ECO:0000256" key="1">
    <source>
        <dbReference type="ARBA" id="ARBA00001286"/>
    </source>
</evidence>
<feature type="domain" description="Methylated-DNA-[protein]-cysteine S-methyltransferase DNA binding" evidence="7">
    <location>
        <begin position="103"/>
        <end position="182"/>
    </location>
</feature>
<keyword evidence="3 8" id="KW-0808">Transferase</keyword>
<dbReference type="InterPro" id="IPR036631">
    <property type="entry name" value="MGMT_N_sf"/>
</dbReference>
<reference evidence="8" key="1">
    <citation type="submission" date="2021-07" db="EMBL/GenBank/DDBJ databases">
        <title>Shinella sp. nov., a novel member of the genus Shinella from water.</title>
        <authorList>
            <person name="Deng Y."/>
        </authorList>
    </citation>
    <scope>NUCLEOTIDE SEQUENCE</scope>
    <source>
        <strain evidence="8">CPCC 100929</strain>
    </source>
</reference>
<evidence type="ECO:0000313" key="9">
    <source>
        <dbReference type="Proteomes" id="UP000996601"/>
    </source>
</evidence>
<dbReference type="EMBL" id="WHSB02000001">
    <property type="protein sequence ID" value="MCQ4628411.1"/>
    <property type="molecule type" value="Genomic_DNA"/>
</dbReference>
<evidence type="ECO:0000256" key="4">
    <source>
        <dbReference type="ARBA" id="ARBA00022763"/>
    </source>
</evidence>
<dbReference type="Gene3D" id="1.10.10.10">
    <property type="entry name" value="Winged helix-like DNA-binding domain superfamily/Winged helix DNA-binding domain"/>
    <property type="match status" value="1"/>
</dbReference>
<dbReference type="RefSeq" id="WP_256114442.1">
    <property type="nucleotide sequence ID" value="NZ_WHSB02000001.1"/>
</dbReference>
<dbReference type="InterPro" id="IPR036217">
    <property type="entry name" value="MethylDNA_cys_MeTrfase_DNAb"/>
</dbReference>
<dbReference type="PANTHER" id="PTHR10815">
    <property type="entry name" value="METHYLATED-DNA--PROTEIN-CYSTEINE METHYLTRANSFERASE"/>
    <property type="match status" value="1"/>
</dbReference>